<dbReference type="SMART" id="SM00318">
    <property type="entry name" value="SNc"/>
    <property type="match status" value="1"/>
</dbReference>
<protein>
    <submittedName>
        <fullName evidence="3">Thermonuclease family protein</fullName>
    </submittedName>
</protein>
<name>A0A418ZY75_9RHOB</name>
<evidence type="ECO:0000313" key="4">
    <source>
        <dbReference type="Proteomes" id="UP000285530"/>
    </source>
</evidence>
<evidence type="ECO:0000313" key="3">
    <source>
        <dbReference type="EMBL" id="RJL05457.1"/>
    </source>
</evidence>
<gene>
    <name evidence="3" type="ORF">D3P06_06830</name>
</gene>
<accession>A0A418ZY75</accession>
<dbReference type="InterPro" id="IPR016071">
    <property type="entry name" value="Staphylococal_nuclease_OB-fold"/>
</dbReference>
<comment type="caution">
    <text evidence="3">The sequence shown here is derived from an EMBL/GenBank/DDBJ whole genome shotgun (WGS) entry which is preliminary data.</text>
</comment>
<dbReference type="PROSITE" id="PS50830">
    <property type="entry name" value="TNASE_3"/>
    <property type="match status" value="1"/>
</dbReference>
<feature type="chain" id="PRO_5019203972" evidence="1">
    <location>
        <begin position="23"/>
        <end position="158"/>
    </location>
</feature>
<sequence length="158" mass="17333">MSPLKAAVLGLSLAAFPWFVMAGDFVGQASIIDGDTIEIRGERIRLTGMDAPESRQLCHDAAGRPWRCGQQAALALDAMVARRPVVCTVEGTDRYGRVLAACAVGGRDLAGWMIKNGWAVAYYDRLDRHSAAERDARTAGRGIWAGTFQRPEDWRRQN</sequence>
<evidence type="ECO:0000256" key="1">
    <source>
        <dbReference type="SAM" id="SignalP"/>
    </source>
</evidence>
<dbReference type="OrthoDB" id="9805504at2"/>
<dbReference type="InterPro" id="IPR035437">
    <property type="entry name" value="SNase_OB-fold_sf"/>
</dbReference>
<keyword evidence="1" id="KW-0732">Signal</keyword>
<reference evidence="3 4" key="1">
    <citation type="submission" date="2018-09" db="EMBL/GenBank/DDBJ databases">
        <title>Paracoccus onubensis nov. sp. a moderate halophilic bacterium isolated from Gruta de las Maravillas (Aracena, Spain).</title>
        <authorList>
            <person name="Jurado V."/>
            <person name="Gutierrez-Patricio S."/>
            <person name="Gonzalez-Pimentel J.L."/>
            <person name="Laiz L."/>
            <person name="Saiz-Jimenez C."/>
        </authorList>
    </citation>
    <scope>NUCLEOTIDE SEQUENCE [LARGE SCALE GENOMIC DNA]</scope>
    <source>
        <strain evidence="3 4">DSM 19484</strain>
    </source>
</reference>
<dbReference type="Pfam" id="PF00565">
    <property type="entry name" value="SNase"/>
    <property type="match status" value="1"/>
</dbReference>
<dbReference type="AlphaFoldDB" id="A0A418ZY75"/>
<feature type="domain" description="TNase-like" evidence="2">
    <location>
        <begin position="31"/>
        <end position="146"/>
    </location>
</feature>
<feature type="signal peptide" evidence="1">
    <location>
        <begin position="1"/>
        <end position="22"/>
    </location>
</feature>
<keyword evidence="4" id="KW-1185">Reference proteome</keyword>
<dbReference type="Gene3D" id="2.40.50.90">
    <property type="match status" value="1"/>
</dbReference>
<proteinExistence type="predicted"/>
<dbReference type="PANTHER" id="PTHR12302">
    <property type="entry name" value="EBNA2 BINDING PROTEIN P100"/>
    <property type="match status" value="1"/>
</dbReference>
<dbReference type="SUPFAM" id="SSF50199">
    <property type="entry name" value="Staphylococcal nuclease"/>
    <property type="match status" value="1"/>
</dbReference>
<dbReference type="Proteomes" id="UP000285530">
    <property type="component" value="Unassembled WGS sequence"/>
</dbReference>
<dbReference type="EMBL" id="QZEV01000023">
    <property type="protein sequence ID" value="RJL05457.1"/>
    <property type="molecule type" value="Genomic_DNA"/>
</dbReference>
<evidence type="ECO:0000259" key="2">
    <source>
        <dbReference type="PROSITE" id="PS50830"/>
    </source>
</evidence>
<dbReference type="PANTHER" id="PTHR12302:SF26">
    <property type="entry name" value="BLR1266 PROTEIN"/>
    <property type="match status" value="1"/>
</dbReference>
<organism evidence="3 4">
    <name type="scientific">Paracoccus aestuarii</name>
    <dbReference type="NCBI Taxonomy" id="453842"/>
    <lineage>
        <taxon>Bacteria</taxon>
        <taxon>Pseudomonadati</taxon>
        <taxon>Pseudomonadota</taxon>
        <taxon>Alphaproteobacteria</taxon>
        <taxon>Rhodobacterales</taxon>
        <taxon>Paracoccaceae</taxon>
        <taxon>Paracoccus</taxon>
    </lineage>
</organism>